<dbReference type="InterPro" id="IPR000467">
    <property type="entry name" value="G_patch_dom"/>
</dbReference>
<dbReference type="RefSeq" id="XP_015068688.1">
    <property type="nucleotide sequence ID" value="XM_015213202.1"/>
</dbReference>
<evidence type="ECO:0000259" key="1">
    <source>
        <dbReference type="PROSITE" id="PS50174"/>
    </source>
</evidence>
<dbReference type="PANTHER" id="PTHR32108">
    <property type="entry name" value="DNA-DIRECTED RNA POLYMERASE SUBUNIT ALPHA"/>
    <property type="match status" value="1"/>
</dbReference>
<dbReference type="Pfam" id="PF03732">
    <property type="entry name" value="Retrotrans_gag"/>
    <property type="match status" value="1"/>
</dbReference>
<name>A0ABM1GBI8_SOLPN</name>
<gene>
    <name evidence="3" type="primary">LOC107013243</name>
</gene>
<dbReference type="PANTHER" id="PTHR32108:SF9">
    <property type="entry name" value="REVERSE TRANSCRIPTASE RNASE H-LIKE DOMAIN-CONTAINING PROTEIN"/>
    <property type="match status" value="1"/>
</dbReference>
<dbReference type="PROSITE" id="PS50174">
    <property type="entry name" value="G_PATCH"/>
    <property type="match status" value="1"/>
</dbReference>
<protein>
    <submittedName>
        <fullName evidence="3">Uncharacterized protein LOC107013243</fullName>
    </submittedName>
</protein>
<reference evidence="2" key="1">
    <citation type="journal article" date="2014" name="Nat. Genet.">
        <title>The genome of the stress-tolerant wild tomato species Solanum pennellii.</title>
        <authorList>
            <person name="Bolger A."/>
            <person name="Scossa F."/>
            <person name="Bolger M.E."/>
            <person name="Lanz C."/>
            <person name="Maumus F."/>
            <person name="Tohge T."/>
            <person name="Quesneville H."/>
            <person name="Alseekh S."/>
            <person name="Sorensen I."/>
            <person name="Lichtenstein G."/>
            <person name="Fich E.A."/>
            <person name="Conte M."/>
            <person name="Keller H."/>
            <person name="Schneeberger K."/>
            <person name="Schwacke R."/>
            <person name="Ofner I."/>
            <person name="Vrebalov J."/>
            <person name="Xu Y."/>
            <person name="Osorio S."/>
            <person name="Aflitos S.A."/>
            <person name="Schijlen E."/>
            <person name="Jimenez-Gomez J.M."/>
            <person name="Ryngajllo M."/>
            <person name="Kimura S."/>
            <person name="Kumar R."/>
            <person name="Koenig D."/>
            <person name="Headland L.R."/>
            <person name="Maloof J.N."/>
            <person name="Sinha N."/>
            <person name="van Ham R.C."/>
            <person name="Lankhorst R.K."/>
            <person name="Mao L."/>
            <person name="Vogel A."/>
            <person name="Arsova B."/>
            <person name="Panstruga R."/>
            <person name="Fei Z."/>
            <person name="Rose J.K."/>
            <person name="Zamir D."/>
            <person name="Carrari F."/>
            <person name="Giovannoni J.J."/>
            <person name="Weigel D."/>
            <person name="Usadel B."/>
            <person name="Fernie A.R."/>
        </authorList>
    </citation>
    <scope>NUCLEOTIDE SEQUENCE [LARGE SCALE GENOMIC DNA]</scope>
    <source>
        <strain evidence="2">cv. LA0716</strain>
    </source>
</reference>
<dbReference type="Proteomes" id="UP000694930">
    <property type="component" value="Chromosome 3"/>
</dbReference>
<evidence type="ECO:0000313" key="3">
    <source>
        <dbReference type="RefSeq" id="XP_015068688.1"/>
    </source>
</evidence>
<accession>A0ABM1GBI8</accession>
<organism evidence="2 3">
    <name type="scientific">Solanum pennellii</name>
    <name type="common">Tomato</name>
    <name type="synonym">Lycopersicon pennellii</name>
    <dbReference type="NCBI Taxonomy" id="28526"/>
    <lineage>
        <taxon>Eukaryota</taxon>
        <taxon>Viridiplantae</taxon>
        <taxon>Streptophyta</taxon>
        <taxon>Embryophyta</taxon>
        <taxon>Tracheophyta</taxon>
        <taxon>Spermatophyta</taxon>
        <taxon>Magnoliopsida</taxon>
        <taxon>eudicotyledons</taxon>
        <taxon>Gunneridae</taxon>
        <taxon>Pentapetalae</taxon>
        <taxon>asterids</taxon>
        <taxon>lamiids</taxon>
        <taxon>Solanales</taxon>
        <taxon>Solanaceae</taxon>
        <taxon>Solanoideae</taxon>
        <taxon>Solaneae</taxon>
        <taxon>Solanum</taxon>
        <taxon>Solanum subgen. Lycopersicon</taxon>
    </lineage>
</organism>
<reference evidence="3" key="2">
    <citation type="submission" date="2025-08" db="UniProtKB">
        <authorList>
            <consortium name="RefSeq"/>
        </authorList>
    </citation>
    <scope>IDENTIFICATION</scope>
</reference>
<dbReference type="InterPro" id="IPR005162">
    <property type="entry name" value="Retrotrans_gag_dom"/>
</dbReference>
<sequence length="843" mass="95356">MTKKMKSLEQSIRDIQGLGGHKGISFSDLCMFPHVHLPAGFKTPKFEKYDGHRDPIAHLKRYCNQLRGAEGKEELLMAYFGESLVGIASEWFIDQDITNWNTWDDLARCIVQQFQYNIDIVPDRSSLANMRKKTTENFREYAIRWREQAARVKPPMKESEMIDVFLQAQEPDYFHYLLSAVGKTFAEVIKVGEMVENGIMSGKIVSQAALKATTQVLQNSSGNIGGKKRRKDVATIVSAPRTHVQGNSPQHYFPSQAPQYSVPYTPYHVFNAQPIAPPSYPQWRAPTPQYHPPPPQVHQNTARIPFCPRPQYKKENGVKDEFTHIGESYASLFQKLWTLNVLSPIERKMLNPPRRNLDYSQHCTYCSNAPGHNIERCWYLKRVIQDLIDSNRIIVESPSGPNINQNPLPRHTETNMLETMKGHEEFASPYKPILRVGTGIEKSANVVDLTKMMPLGAESRLEKLSPSNTPILTVKGAIEDVWASSSKAKSFVPKKLNKPIFIVQGAHIPPVIIRPVSQLPMTNPKVVPWNYESTVVTYKGKEIDEEIDEVGGITRSGRCYIPMELRKTKNDQIQIKSPVTEGEAEEFLRKMKLSDYSVVEQLRKTPAQISLLSLIIHSDEHRKAVMKILNEAHVPSKVIVSQLEKIAGRIFEVNRITFSDDELPKEDVIGEIELVSTIGPVDFAVNFQVLDINASYNQLLGRPWVHRAGAVPSTLHQMIKFEYDRQEVIVHGEGDLSIYKDSSSPFIKANNENEALVYQAFEVVVIEHVPEGSVISKPMMPIASVMVMNELLKHGFDPGKGLGICLQGRTYPVSLRKSIGTFGLGYQPRVEDKMKAKKQKRDV</sequence>
<evidence type="ECO:0000313" key="2">
    <source>
        <dbReference type="Proteomes" id="UP000694930"/>
    </source>
</evidence>
<dbReference type="GeneID" id="107013243"/>
<keyword evidence="2" id="KW-1185">Reference proteome</keyword>
<feature type="domain" description="G-patch" evidence="1">
    <location>
        <begin position="783"/>
        <end position="829"/>
    </location>
</feature>
<proteinExistence type="predicted"/>